<dbReference type="InterPro" id="IPR010069">
    <property type="entry name" value="CdiA_FHA1_rpt"/>
</dbReference>
<dbReference type="NCBIfam" id="TIGR01731">
    <property type="entry name" value="fil_hemag_20aa"/>
    <property type="match status" value="2"/>
</dbReference>
<sequence length="399" mass="42664">MNVNCIYTGEVVSTLSLAILFSFSSVSITNAASIIADSQAPIEQQANIKIESTPWPSVVPCRSVKGCGQRVDINITAPDGNGLSHNKFTQFDAPHFSDTIVLNNILSKENNGNPNLAGAAAKIILNEVRSPRASLLNGTVTLLGQDAHVIIANPSGIDCNGCSFNNISHLTLTTGGAYFSHNNNLQGFEVQGGQININKGEFNSLGFSHKWKNKGSAYLDLFTDSLEISGDLFADDLFVIAGKKRIRLASPGERMGISSLVSHLSPPDNIDSVKVMGGMYANKIRIITEGNIINRNYIQSTSALQMVAGANIDNRLGSITAGAMLLYSGGVINNIDGKIKVSSSNDNSAVDIVAGSLINNRGKIYSHGKNIKIRVDKPIENHKGEIAIFGKKNKKQLKI</sequence>
<evidence type="ECO:0000256" key="1">
    <source>
        <dbReference type="SAM" id="SignalP"/>
    </source>
</evidence>
<dbReference type="AlphaFoldDB" id="A0A7U4GBY7"/>
<keyword evidence="1" id="KW-0732">Signal</keyword>
<evidence type="ECO:0000313" key="3">
    <source>
        <dbReference type="EMBL" id="AHM71373.1"/>
    </source>
</evidence>
<dbReference type="InterPro" id="IPR008638">
    <property type="entry name" value="FhaB/CdiA-like_TPS"/>
</dbReference>
<proteinExistence type="predicted"/>
<dbReference type="KEGG" id="yel:LC20_00117"/>
<reference evidence="3 4" key="1">
    <citation type="submission" date="2017-11" db="EMBL/GenBank/DDBJ databases">
        <title>The complete genome sequence and comparative genome analysis of Yersinia enterocolitica strain LC20.</title>
        <authorList>
            <person name="Shi G."/>
            <person name="Su M."/>
            <person name="Liang J."/>
            <person name="Gu W."/>
            <person name="Xiao Y."/>
            <person name="Zhang Z."/>
            <person name="Qiu H."/>
            <person name="Duan R."/>
            <person name="Zhang Z."/>
            <person name="Li Y."/>
            <person name="Zhang X."/>
            <person name="Ling Y."/>
            <person name="Song L."/>
            <person name="Chen M."/>
            <person name="Zhao Y."/>
            <person name="Wu J."/>
            <person name="Jing H."/>
            <person name="Xiao J."/>
            <person name="Wang X."/>
        </authorList>
    </citation>
    <scope>NUCLEOTIDE SEQUENCE [LARGE SCALE GENOMIC DNA]</scope>
    <source>
        <strain evidence="3 4">LC20</strain>
    </source>
</reference>
<dbReference type="EMBL" id="CP007448">
    <property type="protein sequence ID" value="AHM71373.1"/>
    <property type="molecule type" value="Genomic_DNA"/>
</dbReference>
<feature type="signal peptide" evidence="1">
    <location>
        <begin position="1"/>
        <end position="31"/>
    </location>
</feature>
<organism evidence="3 4">
    <name type="scientific">Yersinia enterocolitica LC20</name>
    <dbReference type="NCBI Taxonomy" id="1443113"/>
    <lineage>
        <taxon>Bacteria</taxon>
        <taxon>Pseudomonadati</taxon>
        <taxon>Pseudomonadota</taxon>
        <taxon>Gammaproteobacteria</taxon>
        <taxon>Enterobacterales</taxon>
        <taxon>Yersiniaceae</taxon>
        <taxon>Yersinia</taxon>
    </lineage>
</organism>
<evidence type="ECO:0000313" key="4">
    <source>
        <dbReference type="Proteomes" id="UP000230961"/>
    </source>
</evidence>
<protein>
    <submittedName>
        <fullName evidence="3">Heme utilization protein</fullName>
    </submittedName>
</protein>
<dbReference type="InterPro" id="IPR012334">
    <property type="entry name" value="Pectin_lyas_fold"/>
</dbReference>
<evidence type="ECO:0000259" key="2">
    <source>
        <dbReference type="SMART" id="SM00912"/>
    </source>
</evidence>
<dbReference type="SUPFAM" id="SSF51126">
    <property type="entry name" value="Pectin lyase-like"/>
    <property type="match status" value="1"/>
</dbReference>
<dbReference type="NCBIfam" id="TIGR01901">
    <property type="entry name" value="adhes_NPXG"/>
    <property type="match status" value="1"/>
</dbReference>
<name>A0A7U4GBY7_YEREN</name>
<dbReference type="SMART" id="SM00912">
    <property type="entry name" value="Haemagg_act"/>
    <property type="match status" value="1"/>
</dbReference>
<feature type="domain" description="Filamentous haemagglutinin FhaB/tRNA nuclease CdiA-like TPS" evidence="2">
    <location>
        <begin position="71"/>
        <end position="182"/>
    </location>
</feature>
<feature type="chain" id="PRO_5030835361" evidence="1">
    <location>
        <begin position="32"/>
        <end position="399"/>
    </location>
</feature>
<dbReference type="InterPro" id="IPR011050">
    <property type="entry name" value="Pectin_lyase_fold/virulence"/>
</dbReference>
<accession>A0A7U4GBY7</accession>
<gene>
    <name evidence="3" type="ORF">LC20_00117</name>
</gene>
<dbReference type="Pfam" id="PF05860">
    <property type="entry name" value="TPS"/>
    <property type="match status" value="1"/>
</dbReference>
<dbReference type="Proteomes" id="UP000230961">
    <property type="component" value="Chromosome"/>
</dbReference>
<dbReference type="Gene3D" id="2.160.20.10">
    <property type="entry name" value="Single-stranded right-handed beta-helix, Pectin lyase-like"/>
    <property type="match status" value="1"/>
</dbReference>